<keyword evidence="8 10" id="KW-0811">Translocation</keyword>
<dbReference type="GO" id="GO:0065002">
    <property type="term" value="P:intracellular protein transmembrane transport"/>
    <property type="evidence" value="ECO:0007669"/>
    <property type="project" value="UniProtKB-UniRule"/>
</dbReference>
<feature type="transmembrane region" description="Helical" evidence="10">
    <location>
        <begin position="251"/>
        <end position="268"/>
    </location>
</feature>
<accession>A0A1F7UY63</accession>
<evidence type="ECO:0000256" key="7">
    <source>
        <dbReference type="ARBA" id="ARBA00022989"/>
    </source>
</evidence>
<dbReference type="InterPro" id="IPR022813">
    <property type="entry name" value="SecD/SecF_arch_bac"/>
</dbReference>
<comment type="caution">
    <text evidence="12">The sequence shown here is derived from an EMBL/GenBank/DDBJ whole genome shotgun (WGS) entry which is preliminary data.</text>
</comment>
<proteinExistence type="inferred from homology"/>
<dbReference type="Pfam" id="PF02355">
    <property type="entry name" value="SecD_SecF_C"/>
    <property type="match status" value="1"/>
</dbReference>
<dbReference type="PANTHER" id="PTHR30081">
    <property type="entry name" value="PROTEIN-EXPORT MEMBRANE PROTEIN SEC"/>
    <property type="match status" value="1"/>
</dbReference>
<comment type="function">
    <text evidence="10">Part of the Sec protein translocase complex. Interacts with the SecYEG preprotein conducting channel. SecDF uses the proton motive force (PMF) to complete protein translocation after the ATP-dependent function of SecA.</text>
</comment>
<feature type="transmembrane region" description="Helical" evidence="10">
    <location>
        <begin position="168"/>
        <end position="194"/>
    </location>
</feature>
<comment type="subunit">
    <text evidence="10">Forms a complex with SecD. Part of the essential Sec protein translocation apparatus which comprises SecA, SecYEG and auxiliary proteins SecDF. Other proteins may also be involved.</text>
</comment>
<name>A0A1F7UY63_9BACT</name>
<gene>
    <name evidence="10" type="primary">secF</name>
    <name evidence="12" type="ORF">A2936_03880</name>
</gene>
<sequence>MEYSNERQYNIIGYRKLWFFISGTLIAISVAVVALWGLKLGIDFTGGSLVEIEFKDNRPVVKDVESAVPEQLGKANIAPLGDRGMALRLRSLSEDEHQQLLASLKEKLGKDKDDDYLNESRFTSIGPTIGAELQQKAVWAIAIVLLAIILYIAWAFRKVSRPVPSWQYGVAAVMALFHDVFIPVGIFAALGHFMGVEIDTLFITALLTVLGFSVHDTIVVFDRIRENLLKPAEQFAIVVNKSVNETLARSINTSLATLLVLITTLIFGGETIRYFVLTLILGIIFGTYSSIFIASPLLVSANRWTQKRREAKER</sequence>
<keyword evidence="2 10" id="KW-0813">Transport</keyword>
<keyword evidence="3 10" id="KW-1003">Cell membrane</keyword>
<dbReference type="PROSITE" id="PS50156">
    <property type="entry name" value="SSD"/>
    <property type="match status" value="1"/>
</dbReference>
<dbReference type="Pfam" id="PF07549">
    <property type="entry name" value="Sec_GG"/>
    <property type="match status" value="1"/>
</dbReference>
<feature type="transmembrane region" description="Helical" evidence="10">
    <location>
        <begin position="17"/>
        <end position="38"/>
    </location>
</feature>
<dbReference type="InterPro" id="IPR005665">
    <property type="entry name" value="SecF_bac"/>
</dbReference>
<comment type="subcellular location">
    <subcellularLocation>
        <location evidence="1 10">Cell membrane</location>
        <topology evidence="1 10">Multi-pass membrane protein</topology>
    </subcellularLocation>
</comment>
<dbReference type="NCBIfam" id="TIGR00966">
    <property type="entry name" value="transloc_SecF"/>
    <property type="match status" value="1"/>
</dbReference>
<reference evidence="12 13" key="1">
    <citation type="journal article" date="2016" name="Nat. Commun.">
        <title>Thousands of microbial genomes shed light on interconnected biogeochemical processes in an aquifer system.</title>
        <authorList>
            <person name="Anantharaman K."/>
            <person name="Brown C.T."/>
            <person name="Hug L.A."/>
            <person name="Sharon I."/>
            <person name="Castelle C.J."/>
            <person name="Probst A.J."/>
            <person name="Thomas B.C."/>
            <person name="Singh A."/>
            <person name="Wilkins M.J."/>
            <person name="Karaoz U."/>
            <person name="Brodie E.L."/>
            <person name="Williams K.H."/>
            <person name="Hubbard S.S."/>
            <person name="Banfield J.F."/>
        </authorList>
    </citation>
    <scope>NUCLEOTIDE SEQUENCE [LARGE SCALE GENOMIC DNA]</scope>
</reference>
<evidence type="ECO:0000256" key="10">
    <source>
        <dbReference type="HAMAP-Rule" id="MF_01464"/>
    </source>
</evidence>
<evidence type="ECO:0000256" key="2">
    <source>
        <dbReference type="ARBA" id="ARBA00022448"/>
    </source>
</evidence>
<evidence type="ECO:0000313" key="13">
    <source>
        <dbReference type="Proteomes" id="UP000176846"/>
    </source>
</evidence>
<dbReference type="GO" id="GO:0005886">
    <property type="term" value="C:plasma membrane"/>
    <property type="evidence" value="ECO:0007669"/>
    <property type="project" value="UniProtKB-SubCell"/>
</dbReference>
<dbReference type="PANTHER" id="PTHR30081:SF8">
    <property type="entry name" value="PROTEIN TRANSLOCASE SUBUNIT SECF"/>
    <property type="match status" value="1"/>
</dbReference>
<comment type="similarity">
    <text evidence="10">Belongs to the SecD/SecF family. SecF subfamily.</text>
</comment>
<dbReference type="InterPro" id="IPR022645">
    <property type="entry name" value="SecD/SecF_bac"/>
</dbReference>
<dbReference type="InterPro" id="IPR048634">
    <property type="entry name" value="SecD_SecF_C"/>
</dbReference>
<dbReference type="EMBL" id="MGEK01000012">
    <property type="protein sequence ID" value="OGL82698.1"/>
    <property type="molecule type" value="Genomic_DNA"/>
</dbReference>
<keyword evidence="7 10" id="KW-1133">Transmembrane helix</keyword>
<evidence type="ECO:0000256" key="9">
    <source>
        <dbReference type="ARBA" id="ARBA00023136"/>
    </source>
</evidence>
<evidence type="ECO:0000256" key="5">
    <source>
        <dbReference type="ARBA" id="ARBA00022692"/>
    </source>
</evidence>
<evidence type="ECO:0000256" key="6">
    <source>
        <dbReference type="ARBA" id="ARBA00022927"/>
    </source>
</evidence>
<feature type="transmembrane region" description="Helical" evidence="10">
    <location>
        <begin position="274"/>
        <end position="299"/>
    </location>
</feature>
<evidence type="ECO:0000256" key="4">
    <source>
        <dbReference type="ARBA" id="ARBA00022519"/>
    </source>
</evidence>
<feature type="transmembrane region" description="Helical" evidence="10">
    <location>
        <begin position="200"/>
        <end position="221"/>
    </location>
</feature>
<evidence type="ECO:0000256" key="3">
    <source>
        <dbReference type="ARBA" id="ARBA00022475"/>
    </source>
</evidence>
<evidence type="ECO:0000259" key="11">
    <source>
        <dbReference type="PROSITE" id="PS50156"/>
    </source>
</evidence>
<dbReference type="InterPro" id="IPR022646">
    <property type="entry name" value="SecD/SecF_CS"/>
</dbReference>
<keyword evidence="5 10" id="KW-0812">Transmembrane</keyword>
<dbReference type="GO" id="GO:0043952">
    <property type="term" value="P:protein transport by the Sec complex"/>
    <property type="evidence" value="ECO:0007669"/>
    <property type="project" value="UniProtKB-UniRule"/>
</dbReference>
<evidence type="ECO:0000256" key="1">
    <source>
        <dbReference type="ARBA" id="ARBA00004651"/>
    </source>
</evidence>
<dbReference type="HAMAP" id="MF_01464_B">
    <property type="entry name" value="SecF_B"/>
    <property type="match status" value="1"/>
</dbReference>
<dbReference type="AlphaFoldDB" id="A0A1F7UY63"/>
<feature type="transmembrane region" description="Helical" evidence="10">
    <location>
        <begin position="137"/>
        <end position="156"/>
    </location>
</feature>
<dbReference type="Gene3D" id="1.20.1640.10">
    <property type="entry name" value="Multidrug efflux transporter AcrB transmembrane domain"/>
    <property type="match status" value="1"/>
</dbReference>
<feature type="domain" description="SSD" evidence="11">
    <location>
        <begin position="137"/>
        <end position="300"/>
    </location>
</feature>
<dbReference type="PRINTS" id="PR01755">
    <property type="entry name" value="SECFTRNLCASE"/>
</dbReference>
<keyword evidence="9 10" id="KW-0472">Membrane</keyword>
<dbReference type="GO" id="GO:0015450">
    <property type="term" value="F:protein-transporting ATPase activity"/>
    <property type="evidence" value="ECO:0007669"/>
    <property type="project" value="InterPro"/>
</dbReference>
<keyword evidence="6 10" id="KW-0653">Protein transport</keyword>
<dbReference type="Proteomes" id="UP000176846">
    <property type="component" value="Unassembled WGS sequence"/>
</dbReference>
<protein>
    <recommendedName>
        <fullName evidence="10">Protein-export membrane protein SecF</fullName>
    </recommendedName>
</protein>
<dbReference type="GO" id="GO:0006605">
    <property type="term" value="P:protein targeting"/>
    <property type="evidence" value="ECO:0007669"/>
    <property type="project" value="UniProtKB-UniRule"/>
</dbReference>
<organism evidence="12 13">
    <name type="scientific">Candidatus Uhrbacteria bacterium RIFCSPLOWO2_01_FULL_47_25</name>
    <dbReference type="NCBI Taxonomy" id="1802402"/>
    <lineage>
        <taxon>Bacteria</taxon>
        <taxon>Candidatus Uhriibacteriota</taxon>
    </lineage>
</organism>
<dbReference type="SUPFAM" id="SSF82866">
    <property type="entry name" value="Multidrug efflux transporter AcrB transmembrane domain"/>
    <property type="match status" value="1"/>
</dbReference>
<evidence type="ECO:0000256" key="8">
    <source>
        <dbReference type="ARBA" id="ARBA00023010"/>
    </source>
</evidence>
<keyword evidence="4" id="KW-0997">Cell inner membrane</keyword>
<evidence type="ECO:0000313" key="12">
    <source>
        <dbReference type="EMBL" id="OGL82698.1"/>
    </source>
</evidence>
<dbReference type="InterPro" id="IPR000731">
    <property type="entry name" value="SSD"/>
</dbReference>